<dbReference type="EMBL" id="NCSJ02000194">
    <property type="protein sequence ID" value="RFU27696.1"/>
    <property type="molecule type" value="Genomic_DNA"/>
</dbReference>
<dbReference type="STRING" id="5539.A0A3E2H2R5"/>
<proteinExistence type="predicted"/>
<feature type="compositionally biased region" description="Low complexity" evidence="1">
    <location>
        <begin position="354"/>
        <end position="376"/>
    </location>
</feature>
<evidence type="ECO:0000313" key="3">
    <source>
        <dbReference type="Proteomes" id="UP000258309"/>
    </source>
</evidence>
<organism evidence="2 3">
    <name type="scientific">Scytalidium lignicola</name>
    <name type="common">Hyphomycete</name>
    <dbReference type="NCBI Taxonomy" id="5539"/>
    <lineage>
        <taxon>Eukaryota</taxon>
        <taxon>Fungi</taxon>
        <taxon>Dikarya</taxon>
        <taxon>Ascomycota</taxon>
        <taxon>Pezizomycotina</taxon>
        <taxon>Leotiomycetes</taxon>
        <taxon>Leotiomycetes incertae sedis</taxon>
        <taxon>Scytalidium</taxon>
    </lineage>
</organism>
<accession>A0A3E2H2R5</accession>
<sequence>MYQQSYSQRELPAIYPASTASTEKEALRVLEWQKDVARSVTSPESEYEHPPSRGSVGNIKSHVSRPAPRRYDSTPLPQIQNIRLVHRETITSRTYEEVPLEQQEKSKGMSNTALFGTLLGAAAGAAITYAMVQSKDSDELDPALAYPLPQAAAPPVGRARTVYTTQTKSTYVAPEEDDYITSKEMDDHRRVDVIPARSYVSARSRDESHHSVPRILPAYPQATSIREGSTLVGEEDIDRDRDGRKSHASGSSRRSRSETGSARYERPLTVLPAKSVARDEVEEESYVSARRGEDRRSSYSHVQAPSHHSHHSHHMYHPDAQSQVRSQAPSQVRSQAPSQTRNQAPSQVRSQAPSQARTQSYSQAYSQAHSQAASQSNTYVSAASRRSGSTIKPPSTVKVIPRDIDGPSDRRGSVVSARQVPLPRSMVSGAGYGDSVAYAESVVYAESLAPSDSVSSVGLKMERERMKGRMGY</sequence>
<dbReference type="Proteomes" id="UP000258309">
    <property type="component" value="Unassembled WGS sequence"/>
</dbReference>
<keyword evidence="3" id="KW-1185">Reference proteome</keyword>
<feature type="region of interest" description="Disordered" evidence="1">
    <location>
        <begin position="200"/>
        <end position="396"/>
    </location>
</feature>
<protein>
    <submittedName>
        <fullName evidence="2">Uncharacterized protein</fullName>
    </submittedName>
</protein>
<gene>
    <name evidence="2" type="ORF">B7463_g8650</name>
</gene>
<feature type="non-terminal residue" evidence="2">
    <location>
        <position position="472"/>
    </location>
</feature>
<feature type="compositionally biased region" description="Low complexity" evidence="1">
    <location>
        <begin position="248"/>
        <end position="262"/>
    </location>
</feature>
<feature type="non-terminal residue" evidence="2">
    <location>
        <position position="1"/>
    </location>
</feature>
<name>A0A3E2H2R5_SCYLI</name>
<feature type="region of interest" description="Disordered" evidence="1">
    <location>
        <begin position="1"/>
        <end position="20"/>
    </location>
</feature>
<feature type="compositionally biased region" description="Polar residues" evidence="1">
    <location>
        <begin position="377"/>
        <end position="393"/>
    </location>
</feature>
<evidence type="ECO:0000256" key="1">
    <source>
        <dbReference type="SAM" id="MobiDB-lite"/>
    </source>
</evidence>
<feature type="compositionally biased region" description="Polar residues" evidence="1">
    <location>
        <begin position="320"/>
        <end position="353"/>
    </location>
</feature>
<dbReference type="OrthoDB" id="10249419at2759"/>
<feature type="region of interest" description="Disordered" evidence="1">
    <location>
        <begin position="38"/>
        <end position="76"/>
    </location>
</feature>
<dbReference type="OMA" id="VGNIKSH"/>
<reference evidence="2 3" key="1">
    <citation type="submission" date="2018-05" db="EMBL/GenBank/DDBJ databases">
        <title>Draft genome sequence of Scytalidium lignicola DSM 105466, a ubiquitous saprotrophic fungus.</title>
        <authorList>
            <person name="Buettner E."/>
            <person name="Gebauer A.M."/>
            <person name="Hofrichter M."/>
            <person name="Liers C."/>
            <person name="Kellner H."/>
        </authorList>
    </citation>
    <scope>NUCLEOTIDE SEQUENCE [LARGE SCALE GENOMIC DNA]</scope>
    <source>
        <strain evidence="2 3">DSM 105466</strain>
    </source>
</reference>
<dbReference type="AlphaFoldDB" id="A0A3E2H2R5"/>
<comment type="caution">
    <text evidence="2">The sequence shown here is derived from an EMBL/GenBank/DDBJ whole genome shotgun (WGS) entry which is preliminary data.</text>
</comment>
<evidence type="ECO:0000313" key="2">
    <source>
        <dbReference type="EMBL" id="RFU27696.1"/>
    </source>
</evidence>